<dbReference type="Proteomes" id="UP001224775">
    <property type="component" value="Unassembled WGS sequence"/>
</dbReference>
<evidence type="ECO:0000313" key="3">
    <source>
        <dbReference type="Proteomes" id="UP001224775"/>
    </source>
</evidence>
<sequence>MVVSAEKARQKAHARRQRILAKSAERLDVVSGLAPKGSDANDDEDDEPATVNVNAVVEEVVVETVDSTGAAENDNIPSSSGGGGSKGARRMAAMRRRRYQIKKREEEASNDNNDVEGKEDDGAVVVEEVDATKEQDKESSEPTLVEDKMCEPQVDEEGNDEDPPAAESTEEESPSSLSSEEPKKKKYMGVARMRRKIIKEQKAQRIAELEAASTDPIDAAATMATLGMTASMIREGSGSVVGEVDLSEVAIKALRGKKKWWKLIFPPMSLVPRLVTLVLLFMAGLDVGLEPHRMRNATDAGLNGVSGGENLIYHVESSFTKPWEYGMGGKARHVMGMMDAAPPTSMPTSFSREGFCVNDGSGGDEECVTSSTSKEKERVVKKKLLSVNNDDEFAGSDEDASRPKGVSTSEFDDDEEETYFPPVIDPIFQVDLDALLQNSRLPAPINFAAKFAIGFHRMWVRYLWTVPTSVLKSILYSPKTLVTSWMANPPVFLFISLIIRVIGKLLVGKTPSFSEEEDENGPKGKKSDNFDILGKVKDTAMNYATSSFPKTILVLKTLKEIVTVDMYVILCGLLVGLVSPLVKQDLGFGELSIGGGKVLGEGEL</sequence>
<evidence type="ECO:0000256" key="1">
    <source>
        <dbReference type="SAM" id="MobiDB-lite"/>
    </source>
</evidence>
<feature type="compositionally biased region" description="Basic and acidic residues" evidence="1">
    <location>
        <begin position="130"/>
        <end position="150"/>
    </location>
</feature>
<proteinExistence type="predicted"/>
<feature type="region of interest" description="Disordered" evidence="1">
    <location>
        <begin position="62"/>
        <end position="188"/>
    </location>
</feature>
<dbReference type="EMBL" id="JATAAI010000033">
    <property type="protein sequence ID" value="KAK1735676.1"/>
    <property type="molecule type" value="Genomic_DNA"/>
</dbReference>
<feature type="region of interest" description="Disordered" evidence="1">
    <location>
        <begin position="391"/>
        <end position="415"/>
    </location>
</feature>
<organism evidence="2 3">
    <name type="scientific">Skeletonema marinoi</name>
    <dbReference type="NCBI Taxonomy" id="267567"/>
    <lineage>
        <taxon>Eukaryota</taxon>
        <taxon>Sar</taxon>
        <taxon>Stramenopiles</taxon>
        <taxon>Ochrophyta</taxon>
        <taxon>Bacillariophyta</taxon>
        <taxon>Coscinodiscophyceae</taxon>
        <taxon>Thalassiosirophycidae</taxon>
        <taxon>Thalassiosirales</taxon>
        <taxon>Skeletonemataceae</taxon>
        <taxon>Skeletonema</taxon>
        <taxon>Skeletonema marinoi-dohrnii complex</taxon>
    </lineage>
</organism>
<feature type="compositionally biased region" description="Basic residues" evidence="1">
    <location>
        <begin position="87"/>
        <end position="101"/>
    </location>
</feature>
<name>A0AAD8XYM2_9STRA</name>
<dbReference type="AlphaFoldDB" id="A0AAD8XYM2"/>
<accession>A0AAD8XYM2</accession>
<gene>
    <name evidence="2" type="ORF">QTG54_013839</name>
</gene>
<feature type="compositionally biased region" description="Acidic residues" evidence="1">
    <location>
        <begin position="153"/>
        <end position="173"/>
    </location>
</feature>
<reference evidence="2" key="1">
    <citation type="submission" date="2023-06" db="EMBL/GenBank/DDBJ databases">
        <title>Survivors Of The Sea: Transcriptome response of Skeletonema marinoi to long-term dormancy.</title>
        <authorList>
            <person name="Pinder M.I.M."/>
            <person name="Kourtchenko O."/>
            <person name="Robertson E.K."/>
            <person name="Larsson T."/>
            <person name="Maumus F."/>
            <person name="Osuna-Cruz C.M."/>
            <person name="Vancaester E."/>
            <person name="Stenow R."/>
            <person name="Vandepoele K."/>
            <person name="Ploug H."/>
            <person name="Bruchert V."/>
            <person name="Godhe A."/>
            <person name="Topel M."/>
        </authorList>
    </citation>
    <scope>NUCLEOTIDE SEQUENCE</scope>
    <source>
        <strain evidence="2">R05AC</strain>
    </source>
</reference>
<protein>
    <submittedName>
        <fullName evidence="2">Uncharacterized protein</fullName>
    </submittedName>
</protein>
<comment type="caution">
    <text evidence="2">The sequence shown here is derived from an EMBL/GenBank/DDBJ whole genome shotgun (WGS) entry which is preliminary data.</text>
</comment>
<keyword evidence="3" id="KW-1185">Reference proteome</keyword>
<evidence type="ECO:0000313" key="2">
    <source>
        <dbReference type="EMBL" id="KAK1735676.1"/>
    </source>
</evidence>